<comment type="catalytic activity">
    <reaction evidence="14">
        <text>L-seryl-[protein] + ATP = O-phospho-L-seryl-[protein] + ADP + H(+)</text>
        <dbReference type="Rhea" id="RHEA:17989"/>
        <dbReference type="Rhea" id="RHEA-COMP:9863"/>
        <dbReference type="Rhea" id="RHEA-COMP:11604"/>
        <dbReference type="ChEBI" id="CHEBI:15378"/>
        <dbReference type="ChEBI" id="CHEBI:29999"/>
        <dbReference type="ChEBI" id="CHEBI:30616"/>
        <dbReference type="ChEBI" id="CHEBI:83421"/>
        <dbReference type="ChEBI" id="CHEBI:456216"/>
        <dbReference type="EC" id="2.7.11.1"/>
    </reaction>
</comment>
<evidence type="ECO:0000256" key="4">
    <source>
        <dbReference type="ARBA" id="ARBA00013948"/>
    </source>
</evidence>
<keyword evidence="7" id="KW-0808">Transferase</keyword>
<dbReference type="GO" id="GO:0004674">
    <property type="term" value="F:protein serine/threonine kinase activity"/>
    <property type="evidence" value="ECO:0007669"/>
    <property type="project" value="UniProtKB-KW"/>
</dbReference>
<dbReference type="GO" id="GO:0005829">
    <property type="term" value="C:cytosol"/>
    <property type="evidence" value="ECO:0007669"/>
    <property type="project" value="TreeGrafter"/>
</dbReference>
<evidence type="ECO:0000256" key="12">
    <source>
        <dbReference type="ARBA" id="ARBA00033194"/>
    </source>
</evidence>
<dbReference type="SMART" id="SM00220">
    <property type="entry name" value="S_TKc"/>
    <property type="match status" value="1"/>
</dbReference>
<organism evidence="16 17">
    <name type="scientific">Fusarium piperis</name>
    <dbReference type="NCBI Taxonomy" id="1435070"/>
    <lineage>
        <taxon>Eukaryota</taxon>
        <taxon>Fungi</taxon>
        <taxon>Dikarya</taxon>
        <taxon>Ascomycota</taxon>
        <taxon>Pezizomycotina</taxon>
        <taxon>Sordariomycetes</taxon>
        <taxon>Hypocreomycetidae</taxon>
        <taxon>Hypocreales</taxon>
        <taxon>Nectriaceae</taxon>
        <taxon>Fusarium</taxon>
        <taxon>Fusarium solani species complex</taxon>
    </lineage>
</organism>
<keyword evidence="8" id="KW-0547">Nucleotide-binding</keyword>
<dbReference type="InterPro" id="IPR045216">
    <property type="entry name" value="CK2_alpha"/>
</dbReference>
<evidence type="ECO:0000256" key="9">
    <source>
        <dbReference type="ARBA" id="ARBA00022777"/>
    </source>
</evidence>
<dbReference type="EC" id="2.7.11.1" evidence="3"/>
<sequence length="247" mass="29020">MKLFKDDSLKKVEKEIEALRHLRGGPNIIEFIDAVQGDKGINIGLVLEFVDNIDFRRLYPRFDAMDIRYYIRELLKALQFTHSRGLIHCDVRPHNVVIDHQNRKLRLIGWSSYKVYLLEEEDYRICAPFKPPEVLLDMEYYDFRLDMWGVGSMLASMIFKEEPFFHGISLDDQLRKITQVLGTDALNECVERYTSEVWRPTVEPMSYCPPRAWSSLVKESNKHLVSDDAFDFVAEQALRHPYVQDLS</sequence>
<dbReference type="InterPro" id="IPR011009">
    <property type="entry name" value="Kinase-like_dom_sf"/>
</dbReference>
<dbReference type="AlphaFoldDB" id="A0A9W9BJJ1"/>
<evidence type="ECO:0000256" key="5">
    <source>
        <dbReference type="ARBA" id="ARBA00019973"/>
    </source>
</evidence>
<dbReference type="GO" id="GO:0005524">
    <property type="term" value="F:ATP binding"/>
    <property type="evidence" value="ECO:0007669"/>
    <property type="project" value="UniProtKB-KW"/>
</dbReference>
<evidence type="ECO:0000256" key="3">
    <source>
        <dbReference type="ARBA" id="ARBA00012513"/>
    </source>
</evidence>
<dbReference type="GO" id="GO:0005956">
    <property type="term" value="C:protein kinase CK2 complex"/>
    <property type="evidence" value="ECO:0007669"/>
    <property type="project" value="TreeGrafter"/>
</dbReference>
<proteinExistence type="predicted"/>
<evidence type="ECO:0000313" key="17">
    <source>
        <dbReference type="Proteomes" id="UP001140502"/>
    </source>
</evidence>
<evidence type="ECO:0000259" key="15">
    <source>
        <dbReference type="PROSITE" id="PS50011"/>
    </source>
</evidence>
<evidence type="ECO:0000256" key="11">
    <source>
        <dbReference type="ARBA" id="ARBA00030980"/>
    </source>
</evidence>
<dbReference type="PROSITE" id="PS00109">
    <property type="entry name" value="PROTEIN_KINASE_TYR"/>
    <property type="match status" value="1"/>
</dbReference>
<dbReference type="InterPro" id="IPR000719">
    <property type="entry name" value="Prot_kinase_dom"/>
</dbReference>
<feature type="domain" description="Protein kinase" evidence="15">
    <location>
        <begin position="1"/>
        <end position="243"/>
    </location>
</feature>
<comment type="subunit">
    <text evidence="2">Component of the EKC/KEOPS complex composed of at least BUD32, CGI121, GON7, KAE1 and PCC1; the whole complex dimerizes.</text>
</comment>
<protein>
    <recommendedName>
        <fullName evidence="5">EKC/KEOPS complex subunit BUD32</fullName>
        <ecNumber evidence="3">2.7.11.1</ecNumber>
    </recommendedName>
    <alternativeName>
        <fullName evidence="11 12">Atypical Serine/threonine protein kinase BUD32</fullName>
    </alternativeName>
    <alternativeName>
        <fullName evidence="4">EKC/KEOPS complex subunit bud32</fullName>
    </alternativeName>
</protein>
<reference evidence="16" key="1">
    <citation type="submission" date="2022-10" db="EMBL/GenBank/DDBJ databases">
        <title>Tapping the CABI collections for fungal endophytes: first genome assemblies for Collariella, Neodidymelliopsis, Ascochyta clinopodiicola, Didymella pomorum, Didymosphaeria variabile, Neocosmospora piperis and Neocucurbitaria cava.</title>
        <authorList>
            <person name="Hill R."/>
        </authorList>
    </citation>
    <scope>NUCLEOTIDE SEQUENCE</scope>
    <source>
        <strain evidence="16">IMI 366586</strain>
    </source>
</reference>
<evidence type="ECO:0000256" key="7">
    <source>
        <dbReference type="ARBA" id="ARBA00022679"/>
    </source>
</evidence>
<keyword evidence="9" id="KW-0418">Kinase</keyword>
<evidence type="ECO:0000256" key="14">
    <source>
        <dbReference type="ARBA" id="ARBA00048679"/>
    </source>
</evidence>
<keyword evidence="6" id="KW-0723">Serine/threonine-protein kinase</keyword>
<evidence type="ECO:0000256" key="2">
    <source>
        <dbReference type="ARBA" id="ARBA00011534"/>
    </source>
</evidence>
<comment type="catalytic activity">
    <reaction evidence="13">
        <text>L-threonyl-[protein] + ATP = O-phospho-L-threonyl-[protein] + ADP + H(+)</text>
        <dbReference type="Rhea" id="RHEA:46608"/>
        <dbReference type="Rhea" id="RHEA-COMP:11060"/>
        <dbReference type="Rhea" id="RHEA-COMP:11605"/>
        <dbReference type="ChEBI" id="CHEBI:15378"/>
        <dbReference type="ChEBI" id="CHEBI:30013"/>
        <dbReference type="ChEBI" id="CHEBI:30616"/>
        <dbReference type="ChEBI" id="CHEBI:61977"/>
        <dbReference type="ChEBI" id="CHEBI:456216"/>
        <dbReference type="EC" id="2.7.11.1"/>
    </reaction>
</comment>
<dbReference type="SUPFAM" id="SSF56112">
    <property type="entry name" value="Protein kinase-like (PK-like)"/>
    <property type="match status" value="1"/>
</dbReference>
<name>A0A9W9BJJ1_9HYPO</name>
<evidence type="ECO:0000256" key="1">
    <source>
        <dbReference type="ARBA" id="ARBA00003747"/>
    </source>
</evidence>
<dbReference type="Proteomes" id="UP001140502">
    <property type="component" value="Unassembled WGS sequence"/>
</dbReference>
<comment type="function">
    <text evidence="1">Component of the EKC/KEOPS complex that is required for the formation of a threonylcarbamoyl group on adenosine at position 37 (t(6)A37) in tRNAs that read codons beginning with adenine. The complex is probably involved in the transfer of the threonylcarbamoyl moiety of threonylcarbamoyl-AMP (TC-AMP) to the N6 group of A37. BUD32 has ATPase activity in the context of the EKC/KEOPS complex and likely plays a supporting role to the catalytic subunit KAE1. The EKC/KEOPS complex also promotes both telomere uncapping and telomere elongation. The complex is required for efficient recruitment of transcriptional coactivators.</text>
</comment>
<dbReference type="EMBL" id="JAPEUR010000281">
    <property type="protein sequence ID" value="KAJ4312722.1"/>
    <property type="molecule type" value="Genomic_DNA"/>
</dbReference>
<dbReference type="GO" id="GO:0051726">
    <property type="term" value="P:regulation of cell cycle"/>
    <property type="evidence" value="ECO:0007669"/>
    <property type="project" value="TreeGrafter"/>
</dbReference>
<evidence type="ECO:0000256" key="6">
    <source>
        <dbReference type="ARBA" id="ARBA00022527"/>
    </source>
</evidence>
<keyword evidence="17" id="KW-1185">Reference proteome</keyword>
<dbReference type="Pfam" id="PF00069">
    <property type="entry name" value="Pkinase"/>
    <property type="match status" value="1"/>
</dbReference>
<dbReference type="PANTHER" id="PTHR24054:SF0">
    <property type="entry name" value="CASEIN KINASE II SUBUNIT ALPHA"/>
    <property type="match status" value="1"/>
</dbReference>
<gene>
    <name evidence="16" type="ORF">N0V84_009784</name>
</gene>
<evidence type="ECO:0000256" key="10">
    <source>
        <dbReference type="ARBA" id="ARBA00022840"/>
    </source>
</evidence>
<evidence type="ECO:0000313" key="16">
    <source>
        <dbReference type="EMBL" id="KAJ4312722.1"/>
    </source>
</evidence>
<comment type="caution">
    <text evidence="16">The sequence shown here is derived from an EMBL/GenBank/DDBJ whole genome shotgun (WGS) entry which is preliminary data.</text>
</comment>
<evidence type="ECO:0000256" key="8">
    <source>
        <dbReference type="ARBA" id="ARBA00022741"/>
    </source>
</evidence>
<dbReference type="InterPro" id="IPR008266">
    <property type="entry name" value="Tyr_kinase_AS"/>
</dbReference>
<accession>A0A9W9BJJ1</accession>
<keyword evidence="10" id="KW-0067">ATP-binding</keyword>
<dbReference type="Gene3D" id="1.10.510.10">
    <property type="entry name" value="Transferase(Phosphotransferase) domain 1"/>
    <property type="match status" value="1"/>
</dbReference>
<dbReference type="OrthoDB" id="10254671at2759"/>
<evidence type="ECO:0000256" key="13">
    <source>
        <dbReference type="ARBA" id="ARBA00047899"/>
    </source>
</evidence>
<dbReference type="PROSITE" id="PS50011">
    <property type="entry name" value="PROTEIN_KINASE_DOM"/>
    <property type="match status" value="1"/>
</dbReference>
<dbReference type="PANTHER" id="PTHR24054">
    <property type="entry name" value="CASEIN KINASE II SUBUNIT ALPHA"/>
    <property type="match status" value="1"/>
</dbReference>
<dbReference type="Gene3D" id="3.30.200.20">
    <property type="entry name" value="Phosphorylase Kinase, domain 1"/>
    <property type="match status" value="1"/>
</dbReference>
<dbReference type="GO" id="GO:0005634">
    <property type="term" value="C:nucleus"/>
    <property type="evidence" value="ECO:0007669"/>
    <property type="project" value="TreeGrafter"/>
</dbReference>